<dbReference type="GO" id="GO:0000164">
    <property type="term" value="C:protein phosphatase type 1 complex"/>
    <property type="evidence" value="ECO:0007669"/>
    <property type="project" value="TreeGrafter"/>
</dbReference>
<dbReference type="InterPro" id="IPR005036">
    <property type="entry name" value="CBM21_dom"/>
</dbReference>
<protein>
    <recommendedName>
        <fullName evidence="2">CBM21 domain-containing protein</fullName>
    </recommendedName>
</protein>
<dbReference type="Proteomes" id="UP000472263">
    <property type="component" value="Chromosome 12"/>
</dbReference>
<dbReference type="InterPro" id="IPR050782">
    <property type="entry name" value="PP1_regulatory_subunit_3"/>
</dbReference>
<reference evidence="3" key="2">
    <citation type="submission" date="2025-08" db="UniProtKB">
        <authorList>
            <consortium name="Ensembl"/>
        </authorList>
    </citation>
    <scope>IDENTIFICATION</scope>
</reference>
<dbReference type="PANTHER" id="PTHR12307:SF15">
    <property type="entry name" value="PROTEIN PHOSPHATASE 1 REGULATORY SUBUNIT 3C"/>
    <property type="match status" value="1"/>
</dbReference>
<dbReference type="InParanoid" id="A0A668A0T8"/>
<dbReference type="GO" id="GO:2001069">
    <property type="term" value="F:glycogen binding"/>
    <property type="evidence" value="ECO:0007669"/>
    <property type="project" value="TreeGrafter"/>
</dbReference>
<dbReference type="Pfam" id="PF03370">
    <property type="entry name" value="CBM_21"/>
    <property type="match status" value="1"/>
</dbReference>
<evidence type="ECO:0000259" key="2">
    <source>
        <dbReference type="PROSITE" id="PS51159"/>
    </source>
</evidence>
<organism evidence="3 4">
    <name type="scientific">Myripristis murdjan</name>
    <name type="common">pinecone soldierfish</name>
    <dbReference type="NCBI Taxonomy" id="586833"/>
    <lineage>
        <taxon>Eukaryota</taxon>
        <taxon>Metazoa</taxon>
        <taxon>Chordata</taxon>
        <taxon>Craniata</taxon>
        <taxon>Vertebrata</taxon>
        <taxon>Euteleostomi</taxon>
        <taxon>Actinopterygii</taxon>
        <taxon>Neopterygii</taxon>
        <taxon>Teleostei</taxon>
        <taxon>Neoteleostei</taxon>
        <taxon>Acanthomorphata</taxon>
        <taxon>Holocentriformes</taxon>
        <taxon>Holocentridae</taxon>
        <taxon>Myripristis</taxon>
    </lineage>
</organism>
<accession>A0A668A0T8</accession>
<dbReference type="GO" id="GO:0005979">
    <property type="term" value="P:regulation of glycogen biosynthetic process"/>
    <property type="evidence" value="ECO:0007669"/>
    <property type="project" value="TreeGrafter"/>
</dbReference>
<sequence length="255" mass="28713">MHLCLSQGQPLYQLLAMKPRKPISRSTDYTPKRSPDSPPHSLSSSSSPSSSPGFSQPRSCIRKKSGKWQNKKHVMFADAKGLALTTLHLFIPEPSPPPATMVLNPTQPKVQCQQSPSMKTQRYKLRLGFPQPTLDTKAFLARLQETQIQLESCSVSEYSLSGKVCICSTSIENTVYLRMTYDSWRNYHDIPCTFLQQHYRGLNMDVFAFDVALPHNLKPNDRVEFCVFFRPSAIVTLSTAPCGCVKCPCDMLQSY</sequence>
<dbReference type="AlphaFoldDB" id="A0A668A0T8"/>
<dbReference type="PANTHER" id="PTHR12307">
    <property type="entry name" value="PROTEIN PHOSPHATASE 1 REGULATORY SUBUNIT"/>
    <property type="match status" value="1"/>
</dbReference>
<evidence type="ECO:0000313" key="4">
    <source>
        <dbReference type="Proteomes" id="UP000472263"/>
    </source>
</evidence>
<dbReference type="Gene3D" id="2.60.40.2440">
    <property type="entry name" value="Carbohydrate binding type-21 domain"/>
    <property type="match status" value="1"/>
</dbReference>
<feature type="domain" description="CBM21" evidence="2">
    <location>
        <begin position="140"/>
        <end position="255"/>
    </location>
</feature>
<feature type="compositionally biased region" description="Low complexity" evidence="1">
    <location>
        <begin position="39"/>
        <end position="59"/>
    </location>
</feature>
<proteinExistence type="predicted"/>
<dbReference type="Ensembl" id="ENSMMDT00005045717.1">
    <property type="protein sequence ID" value="ENSMMDP00005044828.1"/>
    <property type="gene ID" value="ENSMMDG00005020557.1"/>
</dbReference>
<feature type="region of interest" description="Disordered" evidence="1">
    <location>
        <begin position="16"/>
        <end position="66"/>
    </location>
</feature>
<dbReference type="InterPro" id="IPR038175">
    <property type="entry name" value="CBM21_dom_sf"/>
</dbReference>
<reference evidence="3" key="1">
    <citation type="submission" date="2019-06" db="EMBL/GenBank/DDBJ databases">
        <authorList>
            <consortium name="Wellcome Sanger Institute Data Sharing"/>
        </authorList>
    </citation>
    <scope>NUCLEOTIDE SEQUENCE [LARGE SCALE GENOMIC DNA]</scope>
</reference>
<dbReference type="GO" id="GO:0008157">
    <property type="term" value="F:protein phosphatase 1 binding"/>
    <property type="evidence" value="ECO:0007669"/>
    <property type="project" value="TreeGrafter"/>
</dbReference>
<dbReference type="GeneTree" id="ENSGT00940000159475"/>
<evidence type="ECO:0000313" key="3">
    <source>
        <dbReference type="Ensembl" id="ENSMMDP00005044828.1"/>
    </source>
</evidence>
<name>A0A668A0T8_9TELE</name>
<dbReference type="PROSITE" id="PS51159">
    <property type="entry name" value="CBM21"/>
    <property type="match status" value="1"/>
</dbReference>
<reference evidence="3" key="3">
    <citation type="submission" date="2025-09" db="UniProtKB">
        <authorList>
            <consortium name="Ensembl"/>
        </authorList>
    </citation>
    <scope>IDENTIFICATION</scope>
</reference>
<evidence type="ECO:0000256" key="1">
    <source>
        <dbReference type="SAM" id="MobiDB-lite"/>
    </source>
</evidence>
<keyword evidence="4" id="KW-1185">Reference proteome</keyword>